<dbReference type="PANTHER" id="PTHR47481">
    <property type="match status" value="1"/>
</dbReference>
<feature type="compositionally biased region" description="Pro residues" evidence="1">
    <location>
        <begin position="340"/>
        <end position="358"/>
    </location>
</feature>
<protein>
    <recommendedName>
        <fullName evidence="4">Retrotransposon Copia-like N-terminal domain-containing protein</fullName>
    </recommendedName>
</protein>
<feature type="compositionally biased region" description="Low complexity" evidence="1">
    <location>
        <begin position="309"/>
        <end position="320"/>
    </location>
</feature>
<dbReference type="Pfam" id="PF14223">
    <property type="entry name" value="Retrotran_gag_2"/>
    <property type="match status" value="1"/>
</dbReference>
<feature type="region of interest" description="Disordered" evidence="1">
    <location>
        <begin position="274"/>
        <end position="363"/>
    </location>
</feature>
<keyword evidence="3" id="KW-1185">Reference proteome</keyword>
<dbReference type="PANTHER" id="PTHR47481:SF41">
    <property type="entry name" value="COPIA-LIKE POLYPROTEIN_RETROTRANSPOSON"/>
    <property type="match status" value="1"/>
</dbReference>
<feature type="compositionally biased region" description="Gly residues" evidence="1">
    <location>
        <begin position="321"/>
        <end position="330"/>
    </location>
</feature>
<feature type="compositionally biased region" description="Low complexity" evidence="1">
    <location>
        <begin position="282"/>
        <end position="292"/>
    </location>
</feature>
<evidence type="ECO:0000313" key="3">
    <source>
        <dbReference type="Proteomes" id="UP000595140"/>
    </source>
</evidence>
<dbReference type="EMBL" id="OOIL02001014">
    <property type="protein sequence ID" value="VFQ71482.1"/>
    <property type="molecule type" value="Genomic_DNA"/>
</dbReference>
<dbReference type="Proteomes" id="UP000595140">
    <property type="component" value="Unassembled WGS sequence"/>
</dbReference>
<evidence type="ECO:0000256" key="1">
    <source>
        <dbReference type="SAM" id="MobiDB-lite"/>
    </source>
</evidence>
<dbReference type="OrthoDB" id="97058at2759"/>
<organism evidence="2 3">
    <name type="scientific">Cuscuta campestris</name>
    <dbReference type="NCBI Taxonomy" id="132261"/>
    <lineage>
        <taxon>Eukaryota</taxon>
        <taxon>Viridiplantae</taxon>
        <taxon>Streptophyta</taxon>
        <taxon>Embryophyta</taxon>
        <taxon>Tracheophyta</taxon>
        <taxon>Spermatophyta</taxon>
        <taxon>Magnoliopsida</taxon>
        <taxon>eudicotyledons</taxon>
        <taxon>Gunneridae</taxon>
        <taxon>Pentapetalae</taxon>
        <taxon>asterids</taxon>
        <taxon>lamiids</taxon>
        <taxon>Solanales</taxon>
        <taxon>Convolvulaceae</taxon>
        <taxon>Cuscuteae</taxon>
        <taxon>Cuscuta</taxon>
        <taxon>Cuscuta subgen. Grammica</taxon>
        <taxon>Cuscuta sect. Cleistogrammica</taxon>
    </lineage>
</organism>
<accession>A0A484L5A1</accession>
<name>A0A484L5A1_9ASTE</name>
<gene>
    <name evidence="2" type="ORF">CCAM_LOCUS13258</name>
</gene>
<proteinExistence type="predicted"/>
<evidence type="ECO:0000313" key="2">
    <source>
        <dbReference type="EMBL" id="VFQ71482.1"/>
    </source>
</evidence>
<dbReference type="AlphaFoldDB" id="A0A484L5A1"/>
<evidence type="ECO:0008006" key="4">
    <source>
        <dbReference type="Google" id="ProtNLM"/>
    </source>
</evidence>
<reference evidence="2 3" key="1">
    <citation type="submission" date="2018-04" db="EMBL/GenBank/DDBJ databases">
        <authorList>
            <person name="Vogel A."/>
        </authorList>
    </citation>
    <scope>NUCLEOTIDE SEQUENCE [LARGE SCALE GENOMIC DNA]</scope>
</reference>
<sequence>MLMWCEVTGFVLELPCRLLSVAPNPSAACLLQRRRLSRLPAAPPPVISPVSAAAFFSKAPAAIMSEKAATPDKPTSSVSTPHLAFTTISSVKLHVPILLSFTEPNYKKWSRLFLLLVRRFSLGDFLTEKSVPSSADDTDWHQLDALLQGWILSTINDEVSDLVISSTNSAAELWQSIHSLFHDNKPARAMQLEHQFRTTRKGSLSISVYCQTLKNIADWLDDVDAPVSEQQLVLQVLRGLPDDMRGQTSFLQFQTPPPMFLQTRSALLLLERQKSELEDDSSTGTALLSSGSPGAPYHSLAGGGRGHHSSSSSGQGQQHHSGGGGRGRGGYPSPSSYSPVHPPHTPHTHPSTPPPPTPTALAHNFDTLSLRDPTWYMDTGASHHIASDTGYKTIRALAAAG</sequence>